<proteinExistence type="predicted"/>
<sequence length="236" mass="26514">MPISLEALAMSGADYIEYGMDIQEWELLDSETPPHLLADEEEQEVIRPVFRSLSDWKTNTSSYGEGGGENGGNGNEVRDGFPRETDSGRGLDRIQKAKLGWLKSFGKMMINTFIRLLLILRTVVGVLTVAVWFIGIAYIFFLASRARRGSGGSPRHPFLMAVKARRRSAGVCFLLRHELTGFWLLDSNSSGLVVDFIRAYSYGLRCVFLRNPLLPNLRLALCRANIYVVMLLQYVS</sequence>
<reference evidence="1" key="1">
    <citation type="submission" date="2022-02" db="EMBL/GenBank/DDBJ databases">
        <title>Plant Genome Project.</title>
        <authorList>
            <person name="Zhang R.-G."/>
        </authorList>
    </citation>
    <scope>NUCLEOTIDE SEQUENCE</scope>
    <source>
        <strain evidence="1">AT1</strain>
    </source>
</reference>
<comment type="caution">
    <text evidence="1">The sequence shown here is derived from an EMBL/GenBank/DDBJ whole genome shotgun (WGS) entry which is preliminary data.</text>
</comment>
<dbReference type="EMBL" id="CM046397">
    <property type="protein sequence ID" value="KAI8536263.1"/>
    <property type="molecule type" value="Genomic_DNA"/>
</dbReference>
<dbReference type="Proteomes" id="UP001062846">
    <property type="component" value="Chromosome 10"/>
</dbReference>
<name>A0ACC0M7F9_RHOML</name>
<protein>
    <submittedName>
        <fullName evidence="1">Uncharacterized protein</fullName>
    </submittedName>
</protein>
<evidence type="ECO:0000313" key="1">
    <source>
        <dbReference type="EMBL" id="KAI8536263.1"/>
    </source>
</evidence>
<organism evidence="1 2">
    <name type="scientific">Rhododendron molle</name>
    <name type="common">Chinese azalea</name>
    <name type="synonym">Azalea mollis</name>
    <dbReference type="NCBI Taxonomy" id="49168"/>
    <lineage>
        <taxon>Eukaryota</taxon>
        <taxon>Viridiplantae</taxon>
        <taxon>Streptophyta</taxon>
        <taxon>Embryophyta</taxon>
        <taxon>Tracheophyta</taxon>
        <taxon>Spermatophyta</taxon>
        <taxon>Magnoliopsida</taxon>
        <taxon>eudicotyledons</taxon>
        <taxon>Gunneridae</taxon>
        <taxon>Pentapetalae</taxon>
        <taxon>asterids</taxon>
        <taxon>Ericales</taxon>
        <taxon>Ericaceae</taxon>
        <taxon>Ericoideae</taxon>
        <taxon>Rhodoreae</taxon>
        <taxon>Rhododendron</taxon>
    </lineage>
</organism>
<gene>
    <name evidence="1" type="ORF">RHMOL_Rhmol10G0243200</name>
</gene>
<accession>A0ACC0M7F9</accession>
<keyword evidence="2" id="KW-1185">Reference proteome</keyword>
<evidence type="ECO:0000313" key="2">
    <source>
        <dbReference type="Proteomes" id="UP001062846"/>
    </source>
</evidence>